<feature type="region of interest" description="Disordered" evidence="1">
    <location>
        <begin position="136"/>
        <end position="163"/>
    </location>
</feature>
<organism evidence="2 3">
    <name type="scientific">Marchantia polymorpha subsp. ruderalis</name>
    <dbReference type="NCBI Taxonomy" id="1480154"/>
    <lineage>
        <taxon>Eukaryota</taxon>
        <taxon>Viridiplantae</taxon>
        <taxon>Streptophyta</taxon>
        <taxon>Embryophyta</taxon>
        <taxon>Marchantiophyta</taxon>
        <taxon>Marchantiopsida</taxon>
        <taxon>Marchantiidae</taxon>
        <taxon>Marchantiales</taxon>
        <taxon>Marchantiaceae</taxon>
        <taxon>Marchantia</taxon>
    </lineage>
</organism>
<comment type="caution">
    <text evidence="2">The sequence shown here is derived from an EMBL/GenBank/DDBJ whole genome shotgun (WGS) entry which is preliminary data.</text>
</comment>
<feature type="region of interest" description="Disordered" evidence="1">
    <location>
        <begin position="206"/>
        <end position="260"/>
    </location>
</feature>
<dbReference type="AlphaFoldDB" id="A0A176WI36"/>
<feature type="compositionally biased region" description="Gly residues" evidence="1">
    <location>
        <begin position="8"/>
        <end position="20"/>
    </location>
</feature>
<evidence type="ECO:0000256" key="1">
    <source>
        <dbReference type="SAM" id="MobiDB-lite"/>
    </source>
</evidence>
<feature type="compositionally biased region" description="Basic and acidic residues" evidence="1">
    <location>
        <begin position="74"/>
        <end position="88"/>
    </location>
</feature>
<proteinExistence type="predicted"/>
<dbReference type="Proteomes" id="UP000077202">
    <property type="component" value="Unassembled WGS sequence"/>
</dbReference>
<evidence type="ECO:0000313" key="3">
    <source>
        <dbReference type="Proteomes" id="UP000077202"/>
    </source>
</evidence>
<feature type="compositionally biased region" description="Basic and acidic residues" evidence="1">
    <location>
        <begin position="215"/>
        <end position="252"/>
    </location>
</feature>
<dbReference type="EMBL" id="LVLJ01000744">
    <property type="protein sequence ID" value="OAE32739.1"/>
    <property type="molecule type" value="Genomic_DNA"/>
</dbReference>
<gene>
    <name evidence="2" type="ORF">AXG93_107s1220</name>
</gene>
<sequence>MQHDGGNEGRNGQGQDGSGKGIIRSQLSVWLGKDCLLRRGQSARVRARGRVRLDAGRLLGTEPGRRRRSTRSGGVEELRHDVLLGHADDDQEGGDGDDDEDDWPHGSVEWIQGSERRAKKITCQCAFPSLHQLPVPLSMSKSDQTTSEHKPQLQSIRPPKQGRIIESRSCQKPPLPSAGKDGVGESSVRVLVVVVVVVVFYGRKSRRKTNSGRRRKEEEESSKAGEGEDEAMRIERADDDGAQRSGASEEGKTGTNGGPG</sequence>
<reference evidence="2" key="1">
    <citation type="submission" date="2016-03" db="EMBL/GenBank/DDBJ databases">
        <title>Mechanisms controlling the formation of the plant cell surface in tip-growing cells are functionally conserved among land plants.</title>
        <authorList>
            <person name="Honkanen S."/>
            <person name="Jones V.A."/>
            <person name="Morieri G."/>
            <person name="Champion C."/>
            <person name="Hetherington A.J."/>
            <person name="Kelly S."/>
            <person name="Saint-Marcoux D."/>
            <person name="Proust H."/>
            <person name="Prescott H."/>
            <person name="Dolan L."/>
        </authorList>
    </citation>
    <scope>NUCLEOTIDE SEQUENCE [LARGE SCALE GENOMIC DNA]</scope>
    <source>
        <tissue evidence="2">Whole gametophyte</tissue>
    </source>
</reference>
<protein>
    <submittedName>
        <fullName evidence="2">Uncharacterized protein</fullName>
    </submittedName>
</protein>
<feature type="compositionally biased region" description="Acidic residues" evidence="1">
    <location>
        <begin position="89"/>
        <end position="102"/>
    </location>
</feature>
<accession>A0A176WI36</accession>
<evidence type="ECO:0000313" key="2">
    <source>
        <dbReference type="EMBL" id="OAE32739.1"/>
    </source>
</evidence>
<keyword evidence="3" id="KW-1185">Reference proteome</keyword>
<feature type="region of interest" description="Disordered" evidence="1">
    <location>
        <begin position="56"/>
        <end position="107"/>
    </location>
</feature>
<name>A0A176WI36_MARPO</name>
<feature type="region of interest" description="Disordered" evidence="1">
    <location>
        <begin position="1"/>
        <end position="21"/>
    </location>
</feature>